<feature type="domain" description="RING-type" evidence="7">
    <location>
        <begin position="199"/>
        <end position="234"/>
    </location>
</feature>
<dbReference type="AlphaFoldDB" id="D8RWS2"/>
<dbReference type="PIRSF" id="PIRSF036836">
    <property type="entry name" value="RNase_bind_SBP1"/>
    <property type="match status" value="1"/>
</dbReference>
<sequence>MPVSGAPNTGVSTGLRLAFPDDRLSSTAPSGCGKLELNSTTGLSMLVEEIAIELQRQRDEIEQLMRAQVKQMRRAIEEKQQQQSRALLNSVERFVARRLREKDIEMEKINRRNMELEERVKQLTVEARLWQNKAKNGEMMVASLRSNLQQAVALSREQSREGVGDTDADDAESSHPDDAADDHARTYKENKELREKRTCRVCRSNDVCILLLPCRHLCLCKECEARLDTCPLCRHSKNASVQVYMS</sequence>
<keyword evidence="1" id="KW-0479">Metal-binding</keyword>
<evidence type="ECO:0000256" key="6">
    <source>
        <dbReference type="SAM" id="MobiDB-lite"/>
    </source>
</evidence>
<dbReference type="PROSITE" id="PS50089">
    <property type="entry name" value="ZF_RING_2"/>
    <property type="match status" value="1"/>
</dbReference>
<evidence type="ECO:0000313" key="10">
    <source>
        <dbReference type="Proteomes" id="UP000001514"/>
    </source>
</evidence>
<reference evidence="9 10" key="1">
    <citation type="journal article" date="2011" name="Science">
        <title>The Selaginella genome identifies genetic changes associated with the evolution of vascular plants.</title>
        <authorList>
            <person name="Banks J.A."/>
            <person name="Nishiyama T."/>
            <person name="Hasebe M."/>
            <person name="Bowman J.L."/>
            <person name="Gribskov M."/>
            <person name="dePamphilis C."/>
            <person name="Albert V.A."/>
            <person name="Aono N."/>
            <person name="Aoyama T."/>
            <person name="Ambrose B.A."/>
            <person name="Ashton N.W."/>
            <person name="Axtell M.J."/>
            <person name="Barker E."/>
            <person name="Barker M.S."/>
            <person name="Bennetzen J.L."/>
            <person name="Bonawitz N.D."/>
            <person name="Chapple C."/>
            <person name="Cheng C."/>
            <person name="Correa L.G."/>
            <person name="Dacre M."/>
            <person name="DeBarry J."/>
            <person name="Dreyer I."/>
            <person name="Elias M."/>
            <person name="Engstrom E.M."/>
            <person name="Estelle M."/>
            <person name="Feng L."/>
            <person name="Finet C."/>
            <person name="Floyd S.K."/>
            <person name="Frommer W.B."/>
            <person name="Fujita T."/>
            <person name="Gramzow L."/>
            <person name="Gutensohn M."/>
            <person name="Harholt J."/>
            <person name="Hattori M."/>
            <person name="Heyl A."/>
            <person name="Hirai T."/>
            <person name="Hiwatashi Y."/>
            <person name="Ishikawa M."/>
            <person name="Iwata M."/>
            <person name="Karol K.G."/>
            <person name="Koehler B."/>
            <person name="Kolukisaoglu U."/>
            <person name="Kubo M."/>
            <person name="Kurata T."/>
            <person name="Lalonde S."/>
            <person name="Li K."/>
            <person name="Li Y."/>
            <person name="Litt A."/>
            <person name="Lyons E."/>
            <person name="Manning G."/>
            <person name="Maruyama T."/>
            <person name="Michael T.P."/>
            <person name="Mikami K."/>
            <person name="Miyazaki S."/>
            <person name="Morinaga S."/>
            <person name="Murata T."/>
            <person name="Mueller-Roeber B."/>
            <person name="Nelson D.R."/>
            <person name="Obara M."/>
            <person name="Oguri Y."/>
            <person name="Olmstead R.G."/>
            <person name="Onodera N."/>
            <person name="Petersen B.L."/>
            <person name="Pils B."/>
            <person name="Prigge M."/>
            <person name="Rensing S.A."/>
            <person name="Riano-Pachon D.M."/>
            <person name="Roberts A.W."/>
            <person name="Sato Y."/>
            <person name="Scheller H.V."/>
            <person name="Schulz B."/>
            <person name="Schulz C."/>
            <person name="Shakirov E.V."/>
            <person name="Shibagaki N."/>
            <person name="Shinohara N."/>
            <person name="Shippen D.E."/>
            <person name="Soerensen I."/>
            <person name="Sotooka R."/>
            <person name="Sugimoto N."/>
            <person name="Sugita M."/>
            <person name="Sumikawa N."/>
            <person name="Tanurdzic M."/>
            <person name="Theissen G."/>
            <person name="Ulvskov P."/>
            <person name="Wakazuki S."/>
            <person name="Weng J.K."/>
            <person name="Willats W.W."/>
            <person name="Wipf D."/>
            <person name="Wolf P.G."/>
            <person name="Yang L."/>
            <person name="Zimmer A.D."/>
            <person name="Zhu Q."/>
            <person name="Mitros T."/>
            <person name="Hellsten U."/>
            <person name="Loque D."/>
            <person name="Otillar R."/>
            <person name="Salamov A."/>
            <person name="Schmutz J."/>
            <person name="Shapiro H."/>
            <person name="Lindquist E."/>
            <person name="Lucas S."/>
            <person name="Rokhsar D."/>
            <person name="Grigoriev I.V."/>
        </authorList>
    </citation>
    <scope>NUCLEOTIDE SEQUENCE [LARGE SCALE GENOMIC DNA]</scope>
</reference>
<evidence type="ECO:0000256" key="3">
    <source>
        <dbReference type="ARBA" id="ARBA00022833"/>
    </source>
</evidence>
<dbReference type="GO" id="GO:0004842">
    <property type="term" value="F:ubiquitin-protein transferase activity"/>
    <property type="evidence" value="ECO:0000318"/>
    <property type="project" value="GO_Central"/>
</dbReference>
<dbReference type="FunCoup" id="D8RWS2">
    <property type="interactions" value="1122"/>
</dbReference>
<dbReference type="Gene3D" id="3.30.40.10">
    <property type="entry name" value="Zinc/RING finger domain, C3HC4 (zinc finger)"/>
    <property type="match status" value="1"/>
</dbReference>
<evidence type="ECO:0000256" key="4">
    <source>
        <dbReference type="PROSITE-ProRule" id="PRU00175"/>
    </source>
</evidence>
<dbReference type="HOGENOM" id="CLU_038018_4_0_1"/>
<dbReference type="CDD" id="cd16649">
    <property type="entry name" value="mRING-HC-C3HC5_CGRF1-like"/>
    <property type="match status" value="1"/>
</dbReference>
<evidence type="ECO:0000256" key="2">
    <source>
        <dbReference type="ARBA" id="ARBA00022771"/>
    </source>
</evidence>
<dbReference type="KEGG" id="smo:SELMODRAFT_103907"/>
<feature type="region of interest" description="Disordered" evidence="6">
    <location>
        <begin position="155"/>
        <end position="187"/>
    </location>
</feature>
<dbReference type="PANTHER" id="PTHR42647:SF72">
    <property type="entry name" value="EF-HAND CALCIUM-BINDING DOMAIN-CONTAINING PROTEIN 4A"/>
    <property type="match status" value="1"/>
</dbReference>
<keyword evidence="10" id="KW-1185">Reference proteome</keyword>
<dbReference type="STRING" id="88036.D8RWS2"/>
<accession>D8RWS2</accession>
<evidence type="ECO:0000313" key="8">
    <source>
        <dbReference type="EMBL" id="EFJ05423.1"/>
    </source>
</evidence>
<feature type="compositionally biased region" description="Basic and acidic residues" evidence="6">
    <location>
        <begin position="172"/>
        <end position="187"/>
    </location>
</feature>
<evidence type="ECO:0000256" key="5">
    <source>
        <dbReference type="SAM" id="Coils"/>
    </source>
</evidence>
<dbReference type="GO" id="GO:0008270">
    <property type="term" value="F:zinc ion binding"/>
    <property type="evidence" value="ECO:0007669"/>
    <property type="project" value="UniProtKB-KW"/>
</dbReference>
<evidence type="ECO:0000256" key="1">
    <source>
        <dbReference type="ARBA" id="ARBA00022723"/>
    </source>
</evidence>
<dbReference type="eggNOG" id="KOG1100">
    <property type="taxonomic scope" value="Eukaryota"/>
</dbReference>
<gene>
    <name evidence="9" type="ORF">SELMODRAFT_103907</name>
    <name evidence="8" type="ORF">SELMODRAFT_137185</name>
</gene>
<evidence type="ECO:0000259" key="7">
    <source>
        <dbReference type="PROSITE" id="PS50089"/>
    </source>
</evidence>
<protein>
    <recommendedName>
        <fullName evidence="7">RING-type domain-containing protein</fullName>
    </recommendedName>
</protein>
<dbReference type="EMBL" id="GL377593">
    <property type="protein sequence ID" value="EFJ23141.1"/>
    <property type="molecule type" value="Genomic_DNA"/>
</dbReference>
<proteinExistence type="predicted"/>
<dbReference type="OMA" id="YNYIANN"/>
<dbReference type="PANTHER" id="PTHR42647">
    <property type="entry name" value="SBP (S-RIBONUCLEASE BINDING PROTEIN) FAMILY PROTEIN"/>
    <property type="match status" value="1"/>
</dbReference>
<dbReference type="EMBL" id="GL377726">
    <property type="protein sequence ID" value="EFJ05423.1"/>
    <property type="molecule type" value="Genomic_DNA"/>
</dbReference>
<organism evidence="10">
    <name type="scientific">Selaginella moellendorffii</name>
    <name type="common">Spikemoss</name>
    <dbReference type="NCBI Taxonomy" id="88036"/>
    <lineage>
        <taxon>Eukaryota</taxon>
        <taxon>Viridiplantae</taxon>
        <taxon>Streptophyta</taxon>
        <taxon>Embryophyta</taxon>
        <taxon>Tracheophyta</taxon>
        <taxon>Lycopodiopsida</taxon>
        <taxon>Selaginellales</taxon>
        <taxon>Selaginellaceae</taxon>
        <taxon>Selaginella</taxon>
    </lineage>
</organism>
<dbReference type="Pfam" id="PF13920">
    <property type="entry name" value="zf-C3HC4_3"/>
    <property type="match status" value="1"/>
</dbReference>
<dbReference type="InterPro" id="IPR001841">
    <property type="entry name" value="Znf_RING"/>
</dbReference>
<keyword evidence="3" id="KW-0862">Zinc</keyword>
<evidence type="ECO:0000313" key="9">
    <source>
        <dbReference type="EMBL" id="EFJ23141.1"/>
    </source>
</evidence>
<keyword evidence="5" id="KW-0175">Coiled coil</keyword>
<dbReference type="FunFam" id="3.30.40.10:FF:000239">
    <property type="entry name" value="probable BOI-related E3 ubiquitin-protein ligase 2"/>
    <property type="match status" value="1"/>
</dbReference>
<keyword evidence="2 4" id="KW-0863">Zinc-finger</keyword>
<feature type="coiled-coil region" evidence="5">
    <location>
        <begin position="47"/>
        <end position="133"/>
    </location>
</feature>
<dbReference type="InterPro" id="IPR013083">
    <property type="entry name" value="Znf_RING/FYVE/PHD"/>
</dbReference>
<dbReference type="SUPFAM" id="SSF57850">
    <property type="entry name" value="RING/U-box"/>
    <property type="match status" value="1"/>
</dbReference>
<name>D8RWS2_SELML</name>
<dbReference type="Proteomes" id="UP000001514">
    <property type="component" value="Unassembled WGS sequence"/>
</dbReference>
<dbReference type="KEGG" id="smo:SELMODRAFT_137185"/>
<dbReference type="Gramene" id="EFJ05423">
    <property type="protein sequence ID" value="EFJ05423"/>
    <property type="gene ID" value="SELMODRAFT_137185"/>
</dbReference>
<dbReference type="InParanoid" id="D8RWS2"/>
<dbReference type="Gramene" id="EFJ23141">
    <property type="protein sequence ID" value="EFJ23141"/>
    <property type="gene ID" value="SELMODRAFT_103907"/>
</dbReference>